<organism evidence="2">
    <name type="scientific">uncultured Caudovirales phage</name>
    <dbReference type="NCBI Taxonomy" id="2100421"/>
    <lineage>
        <taxon>Viruses</taxon>
        <taxon>Duplodnaviria</taxon>
        <taxon>Heunggongvirae</taxon>
        <taxon>Uroviricota</taxon>
        <taxon>Caudoviricetes</taxon>
        <taxon>Peduoviridae</taxon>
        <taxon>Maltschvirus</taxon>
        <taxon>Maltschvirus maltsch</taxon>
    </lineage>
</organism>
<proteinExistence type="predicted"/>
<feature type="compositionally biased region" description="Polar residues" evidence="1">
    <location>
        <begin position="83"/>
        <end position="99"/>
    </location>
</feature>
<sequence length="184" mass="19582">MAKAVYEDDPSDEDQIAPVKRSNKPVYEDDTSEMDALEEANKGASLAPIGPRAMPTRPGQSTSGSTAKPVAKQKPNFDPALRSSESVGNSQLSTLNKQLQKAPENAGRMAARQALEKKAADTAKSQAIIDRLSRRTRPYMKDEAGNDMKRGGVVKKMASGGSVSSASSRGDGIAQRGKTRGKMC</sequence>
<feature type="compositionally biased region" description="Acidic residues" evidence="1">
    <location>
        <begin position="28"/>
        <end position="38"/>
    </location>
</feature>
<evidence type="ECO:0000256" key="1">
    <source>
        <dbReference type="SAM" id="MobiDB-lite"/>
    </source>
</evidence>
<reference evidence="2" key="1">
    <citation type="submission" date="2020-04" db="EMBL/GenBank/DDBJ databases">
        <authorList>
            <person name="Chiriac C."/>
            <person name="Salcher M."/>
            <person name="Ghai R."/>
            <person name="Kavagutti S V."/>
        </authorList>
    </citation>
    <scope>NUCLEOTIDE SEQUENCE</scope>
</reference>
<evidence type="ECO:0000313" key="2">
    <source>
        <dbReference type="EMBL" id="CAB4154602.1"/>
    </source>
</evidence>
<feature type="region of interest" description="Disordered" evidence="1">
    <location>
        <begin position="1"/>
        <end position="184"/>
    </location>
</feature>
<gene>
    <name evidence="2" type="ORF">UFOVP654_16</name>
</gene>
<accession>A0A6J5N808</accession>
<feature type="compositionally biased region" description="Low complexity" evidence="1">
    <location>
        <begin position="154"/>
        <end position="172"/>
    </location>
</feature>
<protein>
    <submittedName>
        <fullName evidence="2">Uncharacterized protein</fullName>
    </submittedName>
</protein>
<feature type="compositionally biased region" description="Basic and acidic residues" evidence="1">
    <location>
        <begin position="139"/>
        <end position="150"/>
    </location>
</feature>
<name>A0A6J5N808_9CAUD</name>
<dbReference type="EMBL" id="LR796614">
    <property type="protein sequence ID" value="CAB4154602.1"/>
    <property type="molecule type" value="Genomic_DNA"/>
</dbReference>